<sequence length="577" mass="64078">MTSILISGGLGRLGSALINRLLQSNSDCRITVMDNLSSPKDILEIPQDIRESDRFKLIVGDVRNQQLVLRILSENSINVIIDCASRASSAIDRSPISGARNVMHGLTHVLDAVREYGQIQRYVLVSCQSVYGVSECVESEPLAPTSWRGAALMSCEALLHSYVVSYKLPLAIARLSLGVIDGNLSQRLEGVEFMNLITLKDSASAILAVVGRAENGEVLNIGGAYDYPVLEIKQLLNGCKLELNGQPSKFNCQKASKALHYEAKDDLRAALRTSVYNDTLPVKQSTFKILLYGSKGWIGQQFVELLRREGVNFVEAKTRPGTDFDDIVKDEIVHVAPSHVISMIARTHGGDTNSIDYLEGGASKLKINIRDNLYAPWLLASLCEKTKLHFTYLGTGCLFKYDDEHPIAGPGYKEDDIGNFIGNSYSVVKGFTDRLLRHFPNTLQCRIRLPVNYKADTRNLVAKLMTFKKVLDIPNSITILPDCLPVLLDLVRKRETGIVNLVNPETVRFPEMSAMYHKLNSKWDYEVLQADPDSELFKSRSHCRLSTEKLEAMYPTIRPARAGVAEALKHIVNVNGL</sequence>
<evidence type="ECO:0000259" key="1">
    <source>
        <dbReference type="Pfam" id="PF16363"/>
    </source>
</evidence>
<keyword evidence="3" id="KW-1185">Reference proteome</keyword>
<organism evidence="4">
    <name type="scientific">Angiostrongylus costaricensis</name>
    <name type="common">Nematode worm</name>
    <dbReference type="NCBI Taxonomy" id="334426"/>
    <lineage>
        <taxon>Eukaryota</taxon>
        <taxon>Metazoa</taxon>
        <taxon>Ecdysozoa</taxon>
        <taxon>Nematoda</taxon>
        <taxon>Chromadorea</taxon>
        <taxon>Rhabditida</taxon>
        <taxon>Rhabditina</taxon>
        <taxon>Rhabditomorpha</taxon>
        <taxon>Strongyloidea</taxon>
        <taxon>Metastrongylidae</taxon>
        <taxon>Angiostrongylus</taxon>
    </lineage>
</organism>
<dbReference type="SUPFAM" id="SSF51735">
    <property type="entry name" value="NAD(P)-binding Rossmann-fold domains"/>
    <property type="match status" value="2"/>
</dbReference>
<dbReference type="EMBL" id="UYYA01004192">
    <property type="protein sequence ID" value="VDM60295.1"/>
    <property type="molecule type" value="Genomic_DNA"/>
</dbReference>
<dbReference type="OrthoDB" id="16464at2759"/>
<evidence type="ECO:0000313" key="4">
    <source>
        <dbReference type="WBParaSite" id="ACOC_0000870901-mRNA-1"/>
    </source>
</evidence>
<dbReference type="GO" id="GO:0003824">
    <property type="term" value="F:catalytic activity"/>
    <property type="evidence" value="ECO:0007669"/>
    <property type="project" value="UniProtKB-ARBA"/>
</dbReference>
<name>A0A158PJF7_ANGCS</name>
<dbReference type="WBParaSite" id="ACOC_0000870901-mRNA-1">
    <property type="protein sequence ID" value="ACOC_0000870901-mRNA-1"/>
    <property type="gene ID" value="ACOC_0000870901"/>
</dbReference>
<dbReference type="InterPro" id="IPR016040">
    <property type="entry name" value="NAD(P)-bd_dom"/>
</dbReference>
<dbReference type="OMA" id="DNLYAPW"/>
<dbReference type="InterPro" id="IPR036291">
    <property type="entry name" value="NAD(P)-bd_dom_sf"/>
</dbReference>
<dbReference type="STRING" id="334426.A0A158PJF7"/>
<evidence type="ECO:0000313" key="3">
    <source>
        <dbReference type="Proteomes" id="UP000267027"/>
    </source>
</evidence>
<feature type="domain" description="NAD(P)-binding" evidence="1">
    <location>
        <begin position="5"/>
        <end position="176"/>
    </location>
</feature>
<gene>
    <name evidence="2" type="ORF">ACOC_LOCUS8710</name>
</gene>
<dbReference type="Proteomes" id="UP000267027">
    <property type="component" value="Unassembled WGS sequence"/>
</dbReference>
<accession>A0A158PJF7</accession>
<reference evidence="4" key="1">
    <citation type="submission" date="2016-04" db="UniProtKB">
        <authorList>
            <consortium name="WormBaseParasite"/>
        </authorList>
    </citation>
    <scope>IDENTIFICATION</scope>
</reference>
<evidence type="ECO:0000313" key="2">
    <source>
        <dbReference type="EMBL" id="VDM60295.1"/>
    </source>
</evidence>
<reference evidence="2 3" key="2">
    <citation type="submission" date="2018-11" db="EMBL/GenBank/DDBJ databases">
        <authorList>
            <consortium name="Pathogen Informatics"/>
        </authorList>
    </citation>
    <scope>NUCLEOTIDE SEQUENCE [LARGE SCALE GENOMIC DNA]</scope>
    <source>
        <strain evidence="2 3">Costa Rica</strain>
    </source>
</reference>
<dbReference type="Gene3D" id="3.40.50.720">
    <property type="entry name" value="NAD(P)-binding Rossmann-like Domain"/>
    <property type="match status" value="2"/>
</dbReference>
<protein>
    <submittedName>
        <fullName evidence="4">NAD(P)-bd_dom domain-containing protein</fullName>
    </submittedName>
</protein>
<dbReference type="Pfam" id="PF16363">
    <property type="entry name" value="GDP_Man_Dehyd"/>
    <property type="match status" value="1"/>
</dbReference>
<proteinExistence type="predicted"/>
<dbReference type="PANTHER" id="PTHR43000">
    <property type="entry name" value="DTDP-D-GLUCOSE 4,6-DEHYDRATASE-RELATED"/>
    <property type="match status" value="1"/>
</dbReference>
<dbReference type="AlphaFoldDB" id="A0A158PJF7"/>